<dbReference type="Proteomes" id="UP001501444">
    <property type="component" value="Unassembled WGS sequence"/>
</dbReference>
<name>A0ABP5UUB0_9ACTN</name>
<evidence type="ECO:0000313" key="1">
    <source>
        <dbReference type="EMBL" id="GAA2385307.1"/>
    </source>
</evidence>
<sequence length="49" mass="5239">MVLCVADADHTMCPAMVKGGVIGRREARGYLALVETPDAEVRRAHTVDG</sequence>
<reference evidence="2" key="1">
    <citation type="journal article" date="2019" name="Int. J. Syst. Evol. Microbiol.">
        <title>The Global Catalogue of Microorganisms (GCM) 10K type strain sequencing project: providing services to taxonomists for standard genome sequencing and annotation.</title>
        <authorList>
            <consortium name="The Broad Institute Genomics Platform"/>
            <consortium name="The Broad Institute Genome Sequencing Center for Infectious Disease"/>
            <person name="Wu L."/>
            <person name="Ma J."/>
        </authorList>
    </citation>
    <scope>NUCLEOTIDE SEQUENCE [LARGE SCALE GENOMIC DNA]</scope>
    <source>
        <strain evidence="2">JCM 3272</strain>
    </source>
</reference>
<evidence type="ECO:0000313" key="2">
    <source>
        <dbReference type="Proteomes" id="UP001501444"/>
    </source>
</evidence>
<dbReference type="EMBL" id="BAAARV010000096">
    <property type="protein sequence ID" value="GAA2385307.1"/>
    <property type="molecule type" value="Genomic_DNA"/>
</dbReference>
<accession>A0ABP5UUB0</accession>
<keyword evidence="2" id="KW-1185">Reference proteome</keyword>
<gene>
    <name evidence="1" type="ORF">GCM10010170_095200</name>
</gene>
<proteinExistence type="predicted"/>
<comment type="caution">
    <text evidence="1">The sequence shown here is derived from an EMBL/GenBank/DDBJ whole genome shotgun (WGS) entry which is preliminary data.</text>
</comment>
<organism evidence="1 2">
    <name type="scientific">Dactylosporangium salmoneum</name>
    <dbReference type="NCBI Taxonomy" id="53361"/>
    <lineage>
        <taxon>Bacteria</taxon>
        <taxon>Bacillati</taxon>
        <taxon>Actinomycetota</taxon>
        <taxon>Actinomycetes</taxon>
        <taxon>Micromonosporales</taxon>
        <taxon>Micromonosporaceae</taxon>
        <taxon>Dactylosporangium</taxon>
    </lineage>
</organism>
<protein>
    <submittedName>
        <fullName evidence="1">Uncharacterized protein</fullName>
    </submittedName>
</protein>